<evidence type="ECO:0000313" key="1">
    <source>
        <dbReference type="EMBL" id="TCT23375.1"/>
    </source>
</evidence>
<reference evidence="1 2" key="1">
    <citation type="submission" date="2019-03" db="EMBL/GenBank/DDBJ databases">
        <title>Genomic Encyclopedia of Type Strains, Phase IV (KMG-IV): sequencing the most valuable type-strain genomes for metagenomic binning, comparative biology and taxonomic classification.</title>
        <authorList>
            <person name="Goeker M."/>
        </authorList>
    </citation>
    <scope>NUCLEOTIDE SEQUENCE [LARGE SCALE GENOMIC DNA]</scope>
    <source>
        <strain evidence="1 2">DSM 25894</strain>
    </source>
</reference>
<dbReference type="EMBL" id="SMAN01000007">
    <property type="protein sequence ID" value="TCT23375.1"/>
    <property type="molecule type" value="Genomic_DNA"/>
</dbReference>
<dbReference type="AlphaFoldDB" id="A0A4R3N386"/>
<sequence>MQMSFNLPEIDREETKKAVEAALEKYQMYLLMEPIERLPKITTTYTLVPPSNTNAFHSTTEDTAISKVDFEQEKERYMERIRRAVNRLNYHERSIIIRRYLDQEERFDYEVYNDLGMSERKYYRVKARAFYKLAFILRIEVYKKKVES</sequence>
<dbReference type="Proteomes" id="UP000294650">
    <property type="component" value="Unassembled WGS sequence"/>
</dbReference>
<name>A0A4R3N386_9BACI</name>
<proteinExistence type="predicted"/>
<evidence type="ECO:0000313" key="2">
    <source>
        <dbReference type="Proteomes" id="UP000294650"/>
    </source>
</evidence>
<dbReference type="NCBIfam" id="TIGR01637">
    <property type="entry name" value="phage_arpU"/>
    <property type="match status" value="1"/>
</dbReference>
<protein>
    <submittedName>
        <fullName evidence="1">ArpU family phage transcriptional regulator</fullName>
    </submittedName>
</protein>
<organism evidence="1 2">
    <name type="scientific">Melghiribacillus thermohalophilus</name>
    <dbReference type="NCBI Taxonomy" id="1324956"/>
    <lineage>
        <taxon>Bacteria</taxon>
        <taxon>Bacillati</taxon>
        <taxon>Bacillota</taxon>
        <taxon>Bacilli</taxon>
        <taxon>Bacillales</taxon>
        <taxon>Bacillaceae</taxon>
        <taxon>Melghiribacillus</taxon>
    </lineage>
</organism>
<accession>A0A4R3N386</accession>
<comment type="caution">
    <text evidence="1">The sequence shown here is derived from an EMBL/GenBank/DDBJ whole genome shotgun (WGS) entry which is preliminary data.</text>
</comment>
<dbReference type="InterPro" id="IPR006524">
    <property type="entry name" value="ArpU-like"/>
</dbReference>
<keyword evidence="2" id="KW-1185">Reference proteome</keyword>
<gene>
    <name evidence="1" type="ORF">EDD68_10789</name>
</gene>